<dbReference type="RefSeq" id="WP_271186408.1">
    <property type="nucleotide sequence ID" value="NZ_BSFE01000003.1"/>
</dbReference>
<keyword evidence="1" id="KW-1133">Transmembrane helix</keyword>
<reference evidence="2" key="1">
    <citation type="journal article" date="2014" name="Int. J. Syst. Evol. Microbiol.">
        <title>Complete genome sequence of Corynebacterium casei LMG S-19264T (=DSM 44701T), isolated from a smear-ripened cheese.</title>
        <authorList>
            <consortium name="US DOE Joint Genome Institute (JGI-PGF)"/>
            <person name="Walter F."/>
            <person name="Albersmeier A."/>
            <person name="Kalinowski J."/>
            <person name="Ruckert C."/>
        </authorList>
    </citation>
    <scope>NUCLEOTIDE SEQUENCE</scope>
    <source>
        <strain evidence="2">VKM B-1513</strain>
    </source>
</reference>
<gene>
    <name evidence="2" type="ORF">GCM10017621_15520</name>
</gene>
<dbReference type="PIRSF" id="PIRSF033239">
    <property type="entry name" value="ExoD"/>
    <property type="match status" value="1"/>
</dbReference>
<dbReference type="EMBL" id="BSFE01000003">
    <property type="protein sequence ID" value="GLK52044.1"/>
    <property type="molecule type" value="Genomic_DNA"/>
</dbReference>
<feature type="transmembrane region" description="Helical" evidence="1">
    <location>
        <begin position="169"/>
        <end position="194"/>
    </location>
</feature>
<dbReference type="PANTHER" id="PTHR41795:SF1">
    <property type="entry name" value="EXOPOLYSACCHARIDE SYNTHESIS PROTEIN"/>
    <property type="match status" value="1"/>
</dbReference>
<dbReference type="InterPro" id="IPR010331">
    <property type="entry name" value="ExoD"/>
</dbReference>
<dbReference type="AlphaFoldDB" id="A0A9W6IMQ2"/>
<evidence type="ECO:0000256" key="1">
    <source>
        <dbReference type="SAM" id="Phobius"/>
    </source>
</evidence>
<keyword evidence="3" id="KW-1185">Reference proteome</keyword>
<keyword evidence="1" id="KW-0472">Membrane</keyword>
<proteinExistence type="predicted"/>
<name>A0A9W6IMQ2_9PROT</name>
<reference evidence="2" key="2">
    <citation type="submission" date="2023-01" db="EMBL/GenBank/DDBJ databases">
        <authorList>
            <person name="Sun Q."/>
            <person name="Evtushenko L."/>
        </authorList>
    </citation>
    <scope>NUCLEOTIDE SEQUENCE</scope>
    <source>
        <strain evidence="2">VKM B-1513</strain>
    </source>
</reference>
<feature type="transmembrane region" description="Helical" evidence="1">
    <location>
        <begin position="39"/>
        <end position="59"/>
    </location>
</feature>
<protein>
    <submittedName>
        <fullName evidence="2">Sugar transporter</fullName>
    </submittedName>
</protein>
<sequence>MTDAAENRGLLSALEAIAADTGEEGCTLGEFVDALGERAFGIILFAMALPVSIPFLYGVPQIMSLPMMALSAQMAMGRDEPWLPARFKARRLSKAGLDRMARSGRKWFGWLEALARPRLSFLSGPSAERAIGVIFMIFCASILVPLPATNTTPGIALAIAALGLLTRDGLLIIAGLILGLVWITLLLVFGYAMIDIAKDFLRSLV</sequence>
<dbReference type="Pfam" id="PF06055">
    <property type="entry name" value="ExoD"/>
    <property type="match status" value="1"/>
</dbReference>
<dbReference type="Proteomes" id="UP001143486">
    <property type="component" value="Unassembled WGS sequence"/>
</dbReference>
<keyword evidence="2" id="KW-0762">Sugar transport</keyword>
<feature type="transmembrane region" description="Helical" evidence="1">
    <location>
        <begin position="130"/>
        <end position="149"/>
    </location>
</feature>
<organism evidence="2 3">
    <name type="scientific">Maricaulis virginensis</name>
    <dbReference type="NCBI Taxonomy" id="144022"/>
    <lineage>
        <taxon>Bacteria</taxon>
        <taxon>Pseudomonadati</taxon>
        <taxon>Pseudomonadota</taxon>
        <taxon>Alphaproteobacteria</taxon>
        <taxon>Maricaulales</taxon>
        <taxon>Maricaulaceae</taxon>
        <taxon>Maricaulis</taxon>
    </lineage>
</organism>
<accession>A0A9W6IMQ2</accession>
<comment type="caution">
    <text evidence="2">The sequence shown here is derived from an EMBL/GenBank/DDBJ whole genome shotgun (WGS) entry which is preliminary data.</text>
</comment>
<keyword evidence="1" id="KW-0812">Transmembrane</keyword>
<dbReference type="PANTHER" id="PTHR41795">
    <property type="entry name" value="EXOPOLYSACCHARIDE SYNTHESIS PROTEIN"/>
    <property type="match status" value="1"/>
</dbReference>
<evidence type="ECO:0000313" key="2">
    <source>
        <dbReference type="EMBL" id="GLK52044.1"/>
    </source>
</evidence>
<evidence type="ECO:0000313" key="3">
    <source>
        <dbReference type="Proteomes" id="UP001143486"/>
    </source>
</evidence>
<keyword evidence="2" id="KW-0813">Transport</keyword>